<proteinExistence type="predicted"/>
<evidence type="ECO:0000256" key="3">
    <source>
        <dbReference type="ARBA" id="ARBA00023128"/>
    </source>
</evidence>
<dbReference type="Pfam" id="PF25455">
    <property type="entry name" value="Beta-barrel_CAF17_C"/>
    <property type="match status" value="1"/>
</dbReference>
<dbReference type="PANTHER" id="PTHR22602">
    <property type="entry name" value="TRANSFERASE CAF17, MITOCHONDRIAL-RELATED"/>
    <property type="match status" value="1"/>
</dbReference>
<evidence type="ECO:0000256" key="1">
    <source>
        <dbReference type="ARBA" id="ARBA00004173"/>
    </source>
</evidence>
<comment type="subcellular location">
    <subcellularLocation>
        <location evidence="1">Mitochondrion</location>
    </subcellularLocation>
</comment>
<evidence type="ECO:0000313" key="6">
    <source>
        <dbReference type="EMBL" id="CAJ0889925.1"/>
    </source>
</evidence>
<dbReference type="AlphaFoldDB" id="A0AA48RBZ9"/>
<dbReference type="InterPro" id="IPR017703">
    <property type="entry name" value="YgfZ/GCV_T_CS"/>
</dbReference>
<organism evidence="6">
    <name type="scientific">freshwater sediment metagenome</name>
    <dbReference type="NCBI Taxonomy" id="556182"/>
    <lineage>
        <taxon>unclassified sequences</taxon>
        <taxon>metagenomes</taxon>
        <taxon>ecological metagenomes</taxon>
    </lineage>
</organism>
<feature type="domain" description="GCVT N-terminal" evidence="4">
    <location>
        <begin position="36"/>
        <end position="135"/>
    </location>
</feature>
<evidence type="ECO:0000259" key="5">
    <source>
        <dbReference type="Pfam" id="PF25455"/>
    </source>
</evidence>
<dbReference type="NCBIfam" id="TIGR03317">
    <property type="entry name" value="ygfZ_signature"/>
    <property type="match status" value="1"/>
</dbReference>
<dbReference type="Pfam" id="PF01571">
    <property type="entry name" value="GCV_T"/>
    <property type="match status" value="1"/>
</dbReference>
<evidence type="ECO:0008006" key="7">
    <source>
        <dbReference type="Google" id="ProtNLM"/>
    </source>
</evidence>
<dbReference type="Gene3D" id="2.40.30.160">
    <property type="match status" value="1"/>
</dbReference>
<keyword evidence="2" id="KW-0809">Transit peptide</keyword>
<accession>A0AA48RBZ9</accession>
<dbReference type="Gene3D" id="3.30.1360.120">
    <property type="entry name" value="Probable tRNA modification gtpase trme, domain 1"/>
    <property type="match status" value="1"/>
</dbReference>
<dbReference type="GO" id="GO:0016226">
    <property type="term" value="P:iron-sulfur cluster assembly"/>
    <property type="evidence" value="ECO:0007669"/>
    <property type="project" value="TreeGrafter"/>
</dbReference>
<reference evidence="6" key="1">
    <citation type="submission" date="2023-07" db="EMBL/GenBank/DDBJ databases">
        <authorList>
            <person name="Pelsma A.J. K."/>
        </authorList>
    </citation>
    <scope>NUCLEOTIDE SEQUENCE</scope>
</reference>
<dbReference type="SUPFAM" id="SSF103025">
    <property type="entry name" value="Folate-binding domain"/>
    <property type="match status" value="1"/>
</dbReference>
<evidence type="ECO:0000259" key="4">
    <source>
        <dbReference type="Pfam" id="PF01571"/>
    </source>
</evidence>
<name>A0AA48RBZ9_9ZZZZ</name>
<dbReference type="EMBL" id="OY288114">
    <property type="protein sequence ID" value="CAJ0889925.1"/>
    <property type="molecule type" value="Genomic_DNA"/>
</dbReference>
<dbReference type="InterPro" id="IPR057460">
    <property type="entry name" value="CAF17_C"/>
</dbReference>
<sequence>MRQALAAQKEDRAARGCSKTQENFKMTTAIVLADRGVIEVSGEDAAKFLHNLVTNDIASLKPGEARFAALLAPQGKILFDFVVFTPGDGRFLLDCPLSLAADLEKRLNMYKLRAKLTVANLSGALDVVAFPDADARPEVEALALAPDPRTQALGWRGLAEKGRIAATGAAADYEARRIRAGVPQGGVDFAYSDAFPHEADMDLFAGLDFKKGCYVGQEVVSRMKHRNLVRKRVTPYRAPGGAPKPGEPIRAGEIEIGVTGSSLGEEGLALVRLDRLADAKEKGDAPMAGGVALEFIEKNPG</sequence>
<feature type="domain" description="CAF17 C-terminal" evidence="5">
    <location>
        <begin position="230"/>
        <end position="294"/>
    </location>
</feature>
<gene>
    <name evidence="6" type="ORF">AMST5_04002</name>
</gene>
<dbReference type="PANTHER" id="PTHR22602:SF0">
    <property type="entry name" value="TRANSFERASE CAF17, MITOCHONDRIAL-RELATED"/>
    <property type="match status" value="1"/>
</dbReference>
<evidence type="ECO:0000256" key="2">
    <source>
        <dbReference type="ARBA" id="ARBA00022946"/>
    </source>
</evidence>
<dbReference type="InterPro" id="IPR045179">
    <property type="entry name" value="YgfZ/GcvT"/>
</dbReference>
<dbReference type="InterPro" id="IPR006222">
    <property type="entry name" value="GCVT_N"/>
</dbReference>
<protein>
    <recommendedName>
        <fullName evidence="7">Aminomethyltransferase folate-binding domain-containing protein</fullName>
    </recommendedName>
</protein>
<dbReference type="GO" id="GO:0005739">
    <property type="term" value="C:mitochondrion"/>
    <property type="evidence" value="ECO:0007669"/>
    <property type="project" value="UniProtKB-SubCell"/>
</dbReference>
<dbReference type="InterPro" id="IPR027266">
    <property type="entry name" value="TrmE/GcvT-like"/>
</dbReference>
<keyword evidence="3" id="KW-0496">Mitochondrion</keyword>